<comment type="caution">
    <text evidence="2">The sequence shown here is derived from an EMBL/GenBank/DDBJ whole genome shotgun (WGS) entry which is preliminary data.</text>
</comment>
<dbReference type="SUPFAM" id="SSF159245">
    <property type="entry name" value="AttH-like"/>
    <property type="match status" value="1"/>
</dbReference>
<keyword evidence="1" id="KW-1133">Transmembrane helix</keyword>
<dbReference type="GO" id="GO:0016829">
    <property type="term" value="F:lyase activity"/>
    <property type="evidence" value="ECO:0007669"/>
    <property type="project" value="UniProtKB-KW"/>
</dbReference>
<dbReference type="RefSeq" id="WP_075586646.1">
    <property type="nucleotide sequence ID" value="NZ_MSYM01000013.1"/>
</dbReference>
<name>A0A1Q8YDT0_9BURK</name>
<gene>
    <name evidence="2" type="primary">crtC</name>
    <name evidence="2" type="ORF">BLL52_2376</name>
</gene>
<proteinExistence type="predicted"/>
<dbReference type="AlphaFoldDB" id="A0A1Q8YDT0"/>
<keyword evidence="3" id="KW-1185">Reference proteome</keyword>
<feature type="transmembrane region" description="Helical" evidence="1">
    <location>
        <begin position="7"/>
        <end position="25"/>
    </location>
</feature>
<accession>A0A1Q8YDT0</accession>
<dbReference type="CDD" id="cd21471">
    <property type="entry name" value="CrtC-like"/>
    <property type="match status" value="1"/>
</dbReference>
<dbReference type="EMBL" id="MSYM01000013">
    <property type="protein sequence ID" value="OLP06145.1"/>
    <property type="molecule type" value="Genomic_DNA"/>
</dbReference>
<evidence type="ECO:0000256" key="1">
    <source>
        <dbReference type="SAM" id="Phobius"/>
    </source>
</evidence>
<dbReference type="STRING" id="81479.RA876_06055"/>
<keyword evidence="1" id="KW-0812">Transmembrane</keyword>
<sequence length="287" mass="32650">MSDDGKFGLSIIAFVGSVFSPYYAWANRKTAADPENFCALNVALYSRHHKRWCMTERGRKYTTRDASRFVVGPSQLEWDGTSLNISVKEISAPIPHRITGHIRVEPLRLSKFSTPLDANSKHHWGPLAPSARIEVDLAEPGQKWSGTAYLDSNEGVEPIENAFHEWDWSRSAMRDGSTAVLYDMTYKDRSSSLLSLLFRPDGTVEPFEAPSRKVLPRTGWRVSRGIRSSSSVDIHEQLEDTPFYQRSLLRSELLGERVTSFHESLSIPRLVSPVVRAMLPWRMPRRF</sequence>
<reference evidence="2 3" key="1">
    <citation type="submission" date="2017-01" db="EMBL/GenBank/DDBJ databases">
        <title>Genome sequence of Rhodoferax antarcticus ANT.BR, a psychrophilic purple nonsulfur bacterium from an Antarctic microbial mat.</title>
        <authorList>
            <person name="Baker J."/>
            <person name="Riester C."/>
            <person name="Skinner B."/>
            <person name="Newell A."/>
            <person name="Swingley W."/>
            <person name="Madigan M."/>
            <person name="Jung D."/>
            <person name="Asao M."/>
            <person name="Chen M."/>
            <person name="Loughlin P."/>
            <person name="Pan H."/>
            <person name="Lin S."/>
            <person name="Li N."/>
            <person name="Shaw J."/>
            <person name="Prado M."/>
            <person name="Sherman C."/>
            <person name="Li X."/>
            <person name="Tang J."/>
            <person name="Blankenship R."/>
            <person name="Zhao T."/>
            <person name="Touchman J."/>
            <person name="Sattley M."/>
        </authorList>
    </citation>
    <scope>NUCLEOTIDE SEQUENCE [LARGE SCALE GENOMIC DNA]</scope>
    <source>
        <strain evidence="2 3">ANT.BR</strain>
    </source>
</reference>
<evidence type="ECO:0000313" key="2">
    <source>
        <dbReference type="EMBL" id="OLP06145.1"/>
    </source>
</evidence>
<organism evidence="2 3">
    <name type="scientific">Rhodoferax antarcticus ANT.BR</name>
    <dbReference type="NCBI Taxonomy" id="1111071"/>
    <lineage>
        <taxon>Bacteria</taxon>
        <taxon>Pseudomonadati</taxon>
        <taxon>Pseudomonadota</taxon>
        <taxon>Betaproteobacteria</taxon>
        <taxon>Burkholderiales</taxon>
        <taxon>Comamonadaceae</taxon>
        <taxon>Rhodoferax</taxon>
    </lineage>
</organism>
<keyword evidence="1" id="KW-0472">Membrane</keyword>
<keyword evidence="2" id="KW-0456">Lyase</keyword>
<protein>
    <submittedName>
        <fullName evidence="2">Hydroxyneurosporene synthase</fullName>
        <ecNumber evidence="2">4.2.1.131</ecNumber>
    </submittedName>
</protein>
<dbReference type="EC" id="4.2.1.131" evidence="2"/>
<evidence type="ECO:0000313" key="3">
    <source>
        <dbReference type="Proteomes" id="UP000185911"/>
    </source>
</evidence>
<dbReference type="Proteomes" id="UP000185911">
    <property type="component" value="Unassembled WGS sequence"/>
</dbReference>